<keyword evidence="9" id="KW-0413">Isomerase</keyword>
<dbReference type="AlphaFoldDB" id="A0A3N1M8V9"/>
<keyword evidence="5" id="KW-0560">Oxidoreductase</keyword>
<comment type="caution">
    <text evidence="15">The sequence shown here is derived from an EMBL/GenBank/DDBJ whole genome shotgun (WGS) entry which is preliminary data.</text>
</comment>
<dbReference type="GO" id="GO:0006635">
    <property type="term" value="P:fatty acid beta-oxidation"/>
    <property type="evidence" value="ECO:0007669"/>
    <property type="project" value="UniProtKB-UniPathway"/>
</dbReference>
<dbReference type="Pfam" id="PF00378">
    <property type="entry name" value="ECH_1"/>
    <property type="match status" value="1"/>
</dbReference>
<dbReference type="GO" id="GO:0004300">
    <property type="term" value="F:enoyl-CoA hydratase activity"/>
    <property type="evidence" value="ECO:0007669"/>
    <property type="project" value="UniProtKB-ARBA"/>
</dbReference>
<dbReference type="OrthoDB" id="9771883at2"/>
<dbReference type="Pfam" id="PF00725">
    <property type="entry name" value="3HCDH"/>
    <property type="match status" value="2"/>
</dbReference>
<dbReference type="CDD" id="cd06558">
    <property type="entry name" value="crotonase-like"/>
    <property type="match status" value="1"/>
</dbReference>
<dbReference type="InterPro" id="IPR006176">
    <property type="entry name" value="3-OHacyl-CoA_DH_NAD-bd"/>
</dbReference>
<dbReference type="EMBL" id="RJKX01000013">
    <property type="protein sequence ID" value="ROP99484.1"/>
    <property type="molecule type" value="Genomic_DNA"/>
</dbReference>
<evidence type="ECO:0000313" key="15">
    <source>
        <dbReference type="EMBL" id="ROP99484.1"/>
    </source>
</evidence>
<evidence type="ECO:0000256" key="7">
    <source>
        <dbReference type="ARBA" id="ARBA00023098"/>
    </source>
</evidence>
<dbReference type="InterPro" id="IPR036291">
    <property type="entry name" value="NAD(P)-bd_dom_sf"/>
</dbReference>
<keyword evidence="11" id="KW-0511">Multifunctional enzyme</keyword>
<dbReference type="InterPro" id="IPR001753">
    <property type="entry name" value="Enoyl-CoA_hydra/iso"/>
</dbReference>
<gene>
    <name evidence="15" type="ORF">EDC65_1263</name>
</gene>
<dbReference type="GO" id="GO:0003857">
    <property type="term" value="F:(3S)-3-hydroxyacyl-CoA dehydrogenase (NAD+) activity"/>
    <property type="evidence" value="ECO:0007669"/>
    <property type="project" value="UniProtKB-EC"/>
</dbReference>
<dbReference type="SUPFAM" id="SSF52096">
    <property type="entry name" value="ClpP/crotonase"/>
    <property type="match status" value="1"/>
</dbReference>
<evidence type="ECO:0000256" key="12">
    <source>
        <dbReference type="ARBA" id="ARBA00049556"/>
    </source>
</evidence>
<dbReference type="PANTHER" id="PTHR23309:SF51">
    <property type="entry name" value="3-HYDROXYACYL-COA DEHYDROGENASE-RELATED"/>
    <property type="match status" value="1"/>
</dbReference>
<dbReference type="Proteomes" id="UP000278222">
    <property type="component" value="Unassembled WGS sequence"/>
</dbReference>
<evidence type="ECO:0000256" key="4">
    <source>
        <dbReference type="ARBA" id="ARBA00022963"/>
    </source>
</evidence>
<comment type="pathway">
    <text evidence="2">Lipid metabolism; fatty acid beta-oxidation.</text>
</comment>
<keyword evidence="16" id="KW-1185">Reference proteome</keyword>
<name>A0A3N1M8V9_9PROT</name>
<comment type="catalytic activity">
    <reaction evidence="12">
        <text>a (3S)-3-hydroxyacyl-CoA + NAD(+) = a 3-oxoacyl-CoA + NADH + H(+)</text>
        <dbReference type="Rhea" id="RHEA:22432"/>
        <dbReference type="ChEBI" id="CHEBI:15378"/>
        <dbReference type="ChEBI" id="CHEBI:57318"/>
        <dbReference type="ChEBI" id="CHEBI:57540"/>
        <dbReference type="ChEBI" id="CHEBI:57945"/>
        <dbReference type="ChEBI" id="CHEBI:90726"/>
        <dbReference type="EC" id="1.1.1.35"/>
    </reaction>
</comment>
<dbReference type="Gene3D" id="1.10.1040.50">
    <property type="match status" value="1"/>
</dbReference>
<organism evidence="15 16">
    <name type="scientific">Stella humosa</name>
    <dbReference type="NCBI Taxonomy" id="94"/>
    <lineage>
        <taxon>Bacteria</taxon>
        <taxon>Pseudomonadati</taxon>
        <taxon>Pseudomonadota</taxon>
        <taxon>Alphaproteobacteria</taxon>
        <taxon>Rhodospirillales</taxon>
        <taxon>Stellaceae</taxon>
        <taxon>Stella</taxon>
    </lineage>
</organism>
<dbReference type="GO" id="GO:0070403">
    <property type="term" value="F:NAD+ binding"/>
    <property type="evidence" value="ECO:0007669"/>
    <property type="project" value="InterPro"/>
</dbReference>
<proteinExistence type="predicted"/>
<dbReference type="GO" id="GO:0016853">
    <property type="term" value="F:isomerase activity"/>
    <property type="evidence" value="ECO:0007669"/>
    <property type="project" value="UniProtKB-KW"/>
</dbReference>
<dbReference type="Gene3D" id="3.40.50.720">
    <property type="entry name" value="NAD(P)-binding Rossmann-like Domain"/>
    <property type="match status" value="1"/>
</dbReference>
<reference evidence="15 16" key="1">
    <citation type="submission" date="2018-11" db="EMBL/GenBank/DDBJ databases">
        <title>Genomic Encyclopedia of Type Strains, Phase IV (KMG-IV): sequencing the most valuable type-strain genomes for metagenomic binning, comparative biology and taxonomic classification.</title>
        <authorList>
            <person name="Goeker M."/>
        </authorList>
    </citation>
    <scope>NUCLEOTIDE SEQUENCE [LARGE SCALE GENOMIC DNA]</scope>
    <source>
        <strain evidence="15 16">DSM 5900</strain>
    </source>
</reference>
<dbReference type="RefSeq" id="WP_123688871.1">
    <property type="nucleotide sequence ID" value="NZ_AP019700.1"/>
</dbReference>
<protein>
    <submittedName>
        <fullName evidence="15">3-hydroxyacyl-CoA dehydrogenase</fullName>
    </submittedName>
</protein>
<keyword evidence="10" id="KW-0456">Lyase</keyword>
<dbReference type="UniPathway" id="UPA00659"/>
<evidence type="ECO:0000256" key="5">
    <source>
        <dbReference type="ARBA" id="ARBA00023002"/>
    </source>
</evidence>
<dbReference type="FunFam" id="3.40.50.720:FF:000009">
    <property type="entry name" value="Fatty oxidation complex, alpha subunit"/>
    <property type="match status" value="1"/>
</dbReference>
<evidence type="ECO:0000313" key="16">
    <source>
        <dbReference type="Proteomes" id="UP000278222"/>
    </source>
</evidence>
<evidence type="ECO:0000256" key="11">
    <source>
        <dbReference type="ARBA" id="ARBA00023268"/>
    </source>
</evidence>
<evidence type="ECO:0000256" key="2">
    <source>
        <dbReference type="ARBA" id="ARBA00005005"/>
    </source>
</evidence>
<accession>A0A3N1M8V9</accession>
<dbReference type="Pfam" id="PF02737">
    <property type="entry name" value="3HCDH_N"/>
    <property type="match status" value="1"/>
</dbReference>
<dbReference type="SUPFAM" id="SSF51735">
    <property type="entry name" value="NAD(P)-binding Rossmann-fold domains"/>
    <property type="match status" value="1"/>
</dbReference>
<dbReference type="InterPro" id="IPR008927">
    <property type="entry name" value="6-PGluconate_DH-like_C_sf"/>
</dbReference>
<evidence type="ECO:0000256" key="1">
    <source>
        <dbReference type="ARBA" id="ARBA00004275"/>
    </source>
</evidence>
<keyword evidence="6" id="KW-0520">NAD</keyword>
<evidence type="ECO:0000256" key="10">
    <source>
        <dbReference type="ARBA" id="ARBA00023239"/>
    </source>
</evidence>
<dbReference type="PANTHER" id="PTHR23309">
    <property type="entry name" value="3-HYDROXYACYL-COA DEHYROGENASE"/>
    <property type="match status" value="1"/>
</dbReference>
<feature type="domain" description="3-hydroxyacyl-CoA dehydrogenase NAD binding" evidence="14">
    <location>
        <begin position="298"/>
        <end position="474"/>
    </location>
</feature>
<dbReference type="SUPFAM" id="SSF48179">
    <property type="entry name" value="6-phosphogluconate dehydrogenase C-terminal domain-like"/>
    <property type="match status" value="2"/>
</dbReference>
<evidence type="ECO:0000256" key="9">
    <source>
        <dbReference type="ARBA" id="ARBA00023235"/>
    </source>
</evidence>
<dbReference type="InterPro" id="IPR006108">
    <property type="entry name" value="3HC_DH_C"/>
</dbReference>
<sequence length="702" mass="74733">MSSLVRTTTQDGVVIIAVDNPPVNALSIGVPDGIMDALTAGADDPAIGAFVLLGAGRTFIAGADIREFGRPRPPGAKTIFDLIAALEASPKPVVAAIHGTALGGGLEVALACHWRVGVKGSQYGLPEVKLGILPGAGGTQRLPRLTGVEAAAKLIVSGDFVPVDKALALGIVDAVVEGDLAEAGAAFARQVVAERRPLRRVRDMNDRLAVPDGFFEGMRKSIARSGRGQVAPWRCIDCVEAAATLPFDEGIRRERALFEECLASPQSKALRHFFFAEREVGKIPDVPKDTPVQAVARAAIIGAGTMGGGIAMNFASAGIPVTLVETAADALERGLATIRANYARTVASGRLPQAAMDKAMAQLTGTLDLAAVADADIVIEAVFEDMGVKKDLFARLDAIAKPDAILATNTSTLDVDEIASATKRPEKVIGTHFFSPANVMKLLEVVRGARTDRTTIASTMALAKPLKKVAVLVGVCDGFVGNRMLAGYMRQALFLLEEGALPQDVDRAIQDFGFAMGPFAMMDLAGNDVEWRIRKHREKTSPRPSNQRFSRLPDLICEEGRFGQKTGAGWYRYEPGDRTPHPDPAIAALIVEEARASGITRRAIPAEEIVQRCLLPLINEGARILDEGLALRPGDIDVIWVYGYGFPSWKGGPMFHADQIGLPEVLAQLRRLEAEQGSFWTPSPLIVRLAESGQGFASLKAG</sequence>
<evidence type="ECO:0000256" key="3">
    <source>
        <dbReference type="ARBA" id="ARBA00022832"/>
    </source>
</evidence>
<feature type="domain" description="3-hydroxyacyl-CoA dehydrogenase C-terminal" evidence="13">
    <location>
        <begin position="609"/>
        <end position="693"/>
    </location>
</feature>
<evidence type="ECO:0000259" key="14">
    <source>
        <dbReference type="Pfam" id="PF02737"/>
    </source>
</evidence>
<keyword evidence="4" id="KW-0442">Lipid degradation</keyword>
<dbReference type="InterPro" id="IPR029045">
    <property type="entry name" value="ClpP/crotonase-like_dom_sf"/>
</dbReference>
<evidence type="ECO:0000256" key="8">
    <source>
        <dbReference type="ARBA" id="ARBA00023140"/>
    </source>
</evidence>
<keyword evidence="7" id="KW-0443">Lipid metabolism</keyword>
<evidence type="ECO:0000259" key="13">
    <source>
        <dbReference type="Pfam" id="PF00725"/>
    </source>
</evidence>
<keyword evidence="8" id="KW-0576">Peroxisome</keyword>
<comment type="subcellular location">
    <subcellularLocation>
        <location evidence="1">Peroxisome</location>
    </subcellularLocation>
</comment>
<evidence type="ECO:0000256" key="6">
    <source>
        <dbReference type="ARBA" id="ARBA00023027"/>
    </source>
</evidence>
<dbReference type="Gene3D" id="3.90.226.10">
    <property type="entry name" value="2-enoyl-CoA Hydratase, Chain A, domain 1"/>
    <property type="match status" value="1"/>
</dbReference>
<dbReference type="FunFam" id="1.10.1040.50:FF:000006">
    <property type="entry name" value="Peroxisomal bifunctional enzyme"/>
    <property type="match status" value="1"/>
</dbReference>
<feature type="domain" description="3-hydroxyacyl-CoA dehydrogenase C-terminal" evidence="13">
    <location>
        <begin position="478"/>
        <end position="573"/>
    </location>
</feature>
<keyword evidence="3" id="KW-0276">Fatty acid metabolism</keyword>